<protein>
    <submittedName>
        <fullName evidence="1">Uncharacterized protein</fullName>
    </submittedName>
</protein>
<comment type="caution">
    <text evidence="1">The sequence shown here is derived from an EMBL/GenBank/DDBJ whole genome shotgun (WGS) entry which is preliminary data.</text>
</comment>
<evidence type="ECO:0000313" key="2">
    <source>
        <dbReference type="Proteomes" id="UP001054252"/>
    </source>
</evidence>
<evidence type="ECO:0000313" key="1">
    <source>
        <dbReference type="EMBL" id="GKV41197.1"/>
    </source>
</evidence>
<accession>A0AAV5LXJ0</accession>
<dbReference type="AlphaFoldDB" id="A0AAV5LXJ0"/>
<keyword evidence="2" id="KW-1185">Reference proteome</keyword>
<name>A0AAV5LXJ0_9ROSI</name>
<sequence length="39" mass="4486">MEMIWRLTRMPSEKNEEGPFGDTCLMFKGATCHEPSHST</sequence>
<dbReference type="Proteomes" id="UP001054252">
    <property type="component" value="Unassembled WGS sequence"/>
</dbReference>
<gene>
    <name evidence="1" type="ORF">SLEP1_g48763</name>
</gene>
<reference evidence="1 2" key="1">
    <citation type="journal article" date="2021" name="Commun. Biol.">
        <title>The genome of Shorea leprosula (Dipterocarpaceae) highlights the ecological relevance of drought in aseasonal tropical rainforests.</title>
        <authorList>
            <person name="Ng K.K.S."/>
            <person name="Kobayashi M.J."/>
            <person name="Fawcett J.A."/>
            <person name="Hatakeyama M."/>
            <person name="Paape T."/>
            <person name="Ng C.H."/>
            <person name="Ang C.C."/>
            <person name="Tnah L.H."/>
            <person name="Lee C.T."/>
            <person name="Nishiyama T."/>
            <person name="Sese J."/>
            <person name="O'Brien M.J."/>
            <person name="Copetti D."/>
            <person name="Mohd Noor M.I."/>
            <person name="Ong R.C."/>
            <person name="Putra M."/>
            <person name="Sireger I.Z."/>
            <person name="Indrioko S."/>
            <person name="Kosugi Y."/>
            <person name="Izuno A."/>
            <person name="Isagi Y."/>
            <person name="Lee S.L."/>
            <person name="Shimizu K.K."/>
        </authorList>
    </citation>
    <scope>NUCLEOTIDE SEQUENCE [LARGE SCALE GENOMIC DNA]</scope>
    <source>
        <strain evidence="1">214</strain>
    </source>
</reference>
<dbReference type="EMBL" id="BPVZ01000148">
    <property type="protein sequence ID" value="GKV41197.1"/>
    <property type="molecule type" value="Genomic_DNA"/>
</dbReference>
<proteinExistence type="predicted"/>
<organism evidence="1 2">
    <name type="scientific">Rubroshorea leprosula</name>
    <dbReference type="NCBI Taxonomy" id="152421"/>
    <lineage>
        <taxon>Eukaryota</taxon>
        <taxon>Viridiplantae</taxon>
        <taxon>Streptophyta</taxon>
        <taxon>Embryophyta</taxon>
        <taxon>Tracheophyta</taxon>
        <taxon>Spermatophyta</taxon>
        <taxon>Magnoliopsida</taxon>
        <taxon>eudicotyledons</taxon>
        <taxon>Gunneridae</taxon>
        <taxon>Pentapetalae</taxon>
        <taxon>rosids</taxon>
        <taxon>malvids</taxon>
        <taxon>Malvales</taxon>
        <taxon>Dipterocarpaceae</taxon>
        <taxon>Rubroshorea</taxon>
    </lineage>
</organism>